<organism evidence="1 2">
    <name type="scientific">Microbispora cellulosiformans</name>
    <dbReference type="NCBI Taxonomy" id="2614688"/>
    <lineage>
        <taxon>Bacteria</taxon>
        <taxon>Bacillati</taxon>
        <taxon>Actinomycetota</taxon>
        <taxon>Actinomycetes</taxon>
        <taxon>Streptosporangiales</taxon>
        <taxon>Streptosporangiaceae</taxon>
        <taxon>Microbispora</taxon>
    </lineage>
</organism>
<dbReference type="RefSeq" id="WP_150940141.1">
    <property type="nucleotide sequence ID" value="NZ_VYTZ01000022.1"/>
</dbReference>
<sequence length="152" mass="16094">MNEDAELEGRLRELEGRLRRAAELIDPVPESLLRVARGAYAFRAVDAELADLTFDSLAGPAPVRGGAQPRLLTFDGPGMSIDLEITPSGAGGRVVGQVMPARQATVEVRGASPRTVTTDGLGRFTIGDVPSGPFSVRCRAGDTAFTTEWVTV</sequence>
<evidence type="ECO:0000313" key="1">
    <source>
        <dbReference type="EMBL" id="KAA9373610.1"/>
    </source>
</evidence>
<dbReference type="SUPFAM" id="SSF49452">
    <property type="entry name" value="Starch-binding domain-like"/>
    <property type="match status" value="1"/>
</dbReference>
<dbReference type="Proteomes" id="UP000327011">
    <property type="component" value="Unassembled WGS sequence"/>
</dbReference>
<dbReference type="GO" id="GO:0030246">
    <property type="term" value="F:carbohydrate binding"/>
    <property type="evidence" value="ECO:0007669"/>
    <property type="project" value="InterPro"/>
</dbReference>
<protein>
    <recommendedName>
        <fullName evidence="3">Carboxypeptidase regulatory-like domain-containing protein</fullName>
    </recommendedName>
</protein>
<keyword evidence="2" id="KW-1185">Reference proteome</keyword>
<comment type="caution">
    <text evidence="1">The sequence shown here is derived from an EMBL/GenBank/DDBJ whole genome shotgun (WGS) entry which is preliminary data.</text>
</comment>
<evidence type="ECO:0000313" key="2">
    <source>
        <dbReference type="Proteomes" id="UP000327011"/>
    </source>
</evidence>
<gene>
    <name evidence="1" type="ORF">F5972_34980</name>
</gene>
<dbReference type="InterPro" id="IPR013784">
    <property type="entry name" value="Carb-bd-like_fold"/>
</dbReference>
<evidence type="ECO:0008006" key="3">
    <source>
        <dbReference type="Google" id="ProtNLM"/>
    </source>
</evidence>
<dbReference type="AlphaFoldDB" id="A0A5J5JTV6"/>
<name>A0A5J5JTV6_9ACTN</name>
<proteinExistence type="predicted"/>
<reference evidence="1 2" key="1">
    <citation type="submission" date="2019-09" db="EMBL/GenBank/DDBJ databases">
        <title>Screening of Novel Bioactive Compounds from Soil-Associated.</title>
        <authorList>
            <person name="Gong X."/>
        </authorList>
    </citation>
    <scope>NUCLEOTIDE SEQUENCE [LARGE SCALE GENOMIC DNA]</scope>
    <source>
        <strain evidence="1 2">Gxj-6</strain>
    </source>
</reference>
<accession>A0A5J5JTV6</accession>
<dbReference type="EMBL" id="VYTZ01000022">
    <property type="protein sequence ID" value="KAA9373610.1"/>
    <property type="molecule type" value="Genomic_DNA"/>
</dbReference>